<accession>A0A385DH87</accession>
<name>A0A385DH87_9ACTN</name>
<evidence type="ECO:0000256" key="1">
    <source>
        <dbReference type="SAM" id="MobiDB-lite"/>
    </source>
</evidence>
<sequence length="181" mass="18740">MPSVVGLLEERERGARQRGEVLREEAGRVLAELRDAELFWERFVTAREVLAGPGDGADVEERAVPVGENAAPTPAPTPAPASASASTLKGGRAAGSVVPVRGEGVQVSVLSPEYQRIVGVLAASPVALACGEIASALGLERVSAKVEGVRSKAARLAERGWLVKEPSGRFTRVPGLRGGGS</sequence>
<evidence type="ECO:0000313" key="3">
    <source>
        <dbReference type="Proteomes" id="UP000259636"/>
    </source>
</evidence>
<dbReference type="Proteomes" id="UP000259636">
    <property type="component" value="Chromosome"/>
</dbReference>
<protein>
    <submittedName>
        <fullName evidence="2">Uncharacterized protein</fullName>
    </submittedName>
</protein>
<gene>
    <name evidence="2" type="ORF">D0C37_25625</name>
</gene>
<dbReference type="RefSeq" id="WP_101277448.1">
    <property type="nucleotide sequence ID" value="NZ_CP031742.1"/>
</dbReference>
<dbReference type="AlphaFoldDB" id="A0A385DH87"/>
<dbReference type="KEGG" id="sky:D0C37_25625"/>
<dbReference type="GeneID" id="300117514"/>
<organism evidence="2 3">
    <name type="scientific">Streptomyces koyangensis</name>
    <dbReference type="NCBI Taxonomy" id="188770"/>
    <lineage>
        <taxon>Bacteria</taxon>
        <taxon>Bacillati</taxon>
        <taxon>Actinomycetota</taxon>
        <taxon>Actinomycetes</taxon>
        <taxon>Kitasatosporales</taxon>
        <taxon>Streptomycetaceae</taxon>
        <taxon>Streptomyces</taxon>
        <taxon>Streptomyces aurantiacus group</taxon>
    </lineage>
</organism>
<feature type="region of interest" description="Disordered" evidence="1">
    <location>
        <begin position="68"/>
        <end position="88"/>
    </location>
</feature>
<proteinExistence type="predicted"/>
<evidence type="ECO:0000313" key="2">
    <source>
        <dbReference type="EMBL" id="AXQ57646.1"/>
    </source>
</evidence>
<reference evidence="2 3" key="1">
    <citation type="submission" date="2018-08" db="EMBL/GenBank/DDBJ databases">
        <authorList>
            <person name="Ferrada E.E."/>
            <person name="Latorre B.A."/>
        </authorList>
    </citation>
    <scope>NUCLEOTIDE SEQUENCE [LARGE SCALE GENOMIC DNA]</scope>
    <source>
        <strain evidence="2 3">VK-A60T</strain>
    </source>
</reference>
<dbReference type="EMBL" id="CP031742">
    <property type="protein sequence ID" value="AXQ57646.1"/>
    <property type="molecule type" value="Genomic_DNA"/>
</dbReference>